<proteinExistence type="predicted"/>
<gene>
    <name evidence="4" type="ORF">SAMN06295960_2342</name>
</gene>
<dbReference type="Pfam" id="PF00015">
    <property type="entry name" value="MCPsignal"/>
    <property type="match status" value="1"/>
</dbReference>
<dbReference type="Pfam" id="PF11563">
    <property type="entry name" value="Protoglobin"/>
    <property type="match status" value="1"/>
</dbReference>
<dbReference type="GO" id="GO:0020037">
    <property type="term" value="F:heme binding"/>
    <property type="evidence" value="ECO:0007669"/>
    <property type="project" value="InterPro"/>
</dbReference>
<dbReference type="SUPFAM" id="SSF58104">
    <property type="entry name" value="Methyl-accepting chemotaxis protein (MCP) signaling domain"/>
    <property type="match status" value="1"/>
</dbReference>
<dbReference type="InterPro" id="IPR012292">
    <property type="entry name" value="Globin/Proto"/>
</dbReference>
<dbReference type="AlphaFoldDB" id="A0A1X7KEN5"/>
<dbReference type="Proteomes" id="UP000193834">
    <property type="component" value="Unassembled WGS sequence"/>
</dbReference>
<dbReference type="Gene3D" id="1.10.490.10">
    <property type="entry name" value="Globins"/>
    <property type="match status" value="1"/>
</dbReference>
<dbReference type="SMART" id="SM00283">
    <property type="entry name" value="MA"/>
    <property type="match status" value="1"/>
</dbReference>
<protein>
    <submittedName>
        <fullName evidence="4">Heam-based aerotactic trancducer</fullName>
    </submittedName>
</protein>
<dbReference type="InterPro" id="IPR009050">
    <property type="entry name" value="Globin-like_sf"/>
</dbReference>
<dbReference type="STRING" id="1852522.SAMN06295960_2342"/>
<name>A0A1X7KEN5_9BACL</name>
<dbReference type="InterPro" id="IPR004089">
    <property type="entry name" value="MCPsignal_dom"/>
</dbReference>
<evidence type="ECO:0000313" key="5">
    <source>
        <dbReference type="Proteomes" id="UP000193834"/>
    </source>
</evidence>
<dbReference type="Gene3D" id="1.10.287.950">
    <property type="entry name" value="Methyl-accepting chemotaxis protein"/>
    <property type="match status" value="1"/>
</dbReference>
<keyword evidence="5" id="KW-1185">Reference proteome</keyword>
<evidence type="ECO:0000259" key="3">
    <source>
        <dbReference type="PROSITE" id="PS50111"/>
    </source>
</evidence>
<accession>A0A1X7KEN5</accession>
<organism evidence="4 5">
    <name type="scientific">Paenibacillus aquistagni</name>
    <dbReference type="NCBI Taxonomy" id="1852522"/>
    <lineage>
        <taxon>Bacteria</taxon>
        <taxon>Bacillati</taxon>
        <taxon>Bacillota</taxon>
        <taxon>Bacilli</taxon>
        <taxon>Bacillales</taxon>
        <taxon>Paenibacillaceae</taxon>
        <taxon>Paenibacillus</taxon>
    </lineage>
</organism>
<evidence type="ECO:0000256" key="1">
    <source>
        <dbReference type="ARBA" id="ARBA00023224"/>
    </source>
</evidence>
<dbReference type="GO" id="GO:0007165">
    <property type="term" value="P:signal transduction"/>
    <property type="evidence" value="ECO:0007669"/>
    <property type="project" value="UniProtKB-KW"/>
</dbReference>
<sequence length="446" mass="50600">MYTLICDRRAHPGGMTVLAGIRKKKVSLLSGVTVAEGYIQVSNAIQEQLDMIGMTPLDLAVLARLKPYAEESINKTIDFFYEMVEKQADLKAIIAHHSHTERLKQTLRPHLLQMFEGRLDEEYIKRRRIVAHIHVRIDLPTKWYIASFELLSQSITKLVHSLELPESEVHQIMDALKRVLNLEQQLVLEAYEAENDRIRADADQQKQSVQHVISEASKQLTISTSETMRALNELLNRSDQMFNKVRSSRESFTEVAHLSQDGSHMLHAQQDQMDHIASSMNEAMKRMGELIAISQEIQEIMTIVKGISEQTQLLALNATIEAAHAGEMGKGFAVVAKEVRRMAEQTNNSSGVIHNLIEKTNEKIDSIHAIIHEVNGQIVDSTGETGKANHFFGHIQHRIEQNQLQGEELMQDVEELTQWLEDIRLASNDVGLQADSLKGMLEQWKQ</sequence>
<dbReference type="InterPro" id="IPR039379">
    <property type="entry name" value="Protoglobin_sensor_dom"/>
</dbReference>
<reference evidence="4 5" key="1">
    <citation type="submission" date="2017-04" db="EMBL/GenBank/DDBJ databases">
        <authorList>
            <person name="Afonso C.L."/>
            <person name="Miller P.J."/>
            <person name="Scott M.A."/>
            <person name="Spackman E."/>
            <person name="Goraichik I."/>
            <person name="Dimitrov K.M."/>
            <person name="Suarez D.L."/>
            <person name="Swayne D.E."/>
        </authorList>
    </citation>
    <scope>NUCLEOTIDE SEQUENCE [LARGE SCALE GENOMIC DNA]</scope>
    <source>
        <strain evidence="4 5">11</strain>
    </source>
</reference>
<feature type="domain" description="Methyl-accepting transducer" evidence="3">
    <location>
        <begin position="202"/>
        <end position="431"/>
    </location>
</feature>
<keyword evidence="1 2" id="KW-0807">Transducer</keyword>
<dbReference type="EMBL" id="FXAZ01000002">
    <property type="protein sequence ID" value="SMG38895.1"/>
    <property type="molecule type" value="Genomic_DNA"/>
</dbReference>
<dbReference type="GO" id="GO:0019825">
    <property type="term" value="F:oxygen binding"/>
    <property type="evidence" value="ECO:0007669"/>
    <property type="project" value="InterPro"/>
</dbReference>
<dbReference type="PROSITE" id="PS50111">
    <property type="entry name" value="CHEMOTAXIS_TRANSDUC_2"/>
    <property type="match status" value="1"/>
</dbReference>
<dbReference type="GO" id="GO:0016020">
    <property type="term" value="C:membrane"/>
    <property type="evidence" value="ECO:0007669"/>
    <property type="project" value="InterPro"/>
</dbReference>
<evidence type="ECO:0000313" key="4">
    <source>
        <dbReference type="EMBL" id="SMG38895.1"/>
    </source>
</evidence>
<dbReference type="SUPFAM" id="SSF46458">
    <property type="entry name" value="Globin-like"/>
    <property type="match status" value="1"/>
</dbReference>
<dbReference type="InterPro" id="IPR044398">
    <property type="entry name" value="Globin-sensor_dom"/>
</dbReference>
<dbReference type="PANTHER" id="PTHR32089">
    <property type="entry name" value="METHYL-ACCEPTING CHEMOTAXIS PROTEIN MCPB"/>
    <property type="match status" value="1"/>
</dbReference>
<evidence type="ECO:0000256" key="2">
    <source>
        <dbReference type="PROSITE-ProRule" id="PRU00284"/>
    </source>
</evidence>
<dbReference type="CDD" id="cd01068">
    <property type="entry name" value="globin_sensor"/>
    <property type="match status" value="1"/>
</dbReference>
<dbReference type="PANTHER" id="PTHR32089:SF118">
    <property type="entry name" value="HEME-BASED AEROTACTIC TRANSDUCER HEMAT"/>
    <property type="match status" value="1"/>
</dbReference>